<dbReference type="InterPro" id="IPR019861">
    <property type="entry name" value="PorP/SprF_Bacteroidetes"/>
</dbReference>
<dbReference type="Pfam" id="PF11751">
    <property type="entry name" value="PorP_SprF"/>
    <property type="match status" value="1"/>
</dbReference>
<organism evidence="1 2">
    <name type="scientific">Pedobacter africanus</name>
    <dbReference type="NCBI Taxonomy" id="151894"/>
    <lineage>
        <taxon>Bacteria</taxon>
        <taxon>Pseudomonadati</taxon>
        <taxon>Bacteroidota</taxon>
        <taxon>Sphingobacteriia</taxon>
        <taxon>Sphingobacteriales</taxon>
        <taxon>Sphingobacteriaceae</taxon>
        <taxon>Pedobacter</taxon>
    </lineage>
</organism>
<evidence type="ECO:0000313" key="1">
    <source>
        <dbReference type="EMBL" id="SMD08150.1"/>
    </source>
</evidence>
<dbReference type="STRING" id="151894.SAMN04488524_4723"/>
<proteinExistence type="predicted"/>
<evidence type="ECO:0000313" key="2">
    <source>
        <dbReference type="Proteomes" id="UP000192756"/>
    </source>
</evidence>
<keyword evidence="2" id="KW-1185">Reference proteome</keyword>
<sequence length="334" mass="37192">MKDLKRHSVLFVLLLSINVFGTTAVMAQQTIQFSQYVFNGLAVNPAYAGYKEDLTVNLSFRSQWVGIDGAPRTGTASVDGLTRNPDKKVGLGLIATTDRLGPQNTSSVYANYAYRLRIDEDDTKRLCFGLAFGATQYNLDGSKFIATDPGDGTVPVGNQSKLSPDLRFGIYFYTPKFYIGASAVDLLTTGRNMVTTDNYSIIKQVRHLYLTGGVMLPLSESFDLKPTFMIKEDFKGPTNLDLNAYLLINKIVWLGASYRTGLKLWNKTNLQNGLDQNDAISGIVEVFINPRFRVGYSYDYTTSKLSNYQQGSHEISVSFSLQGKKERALSPRYF</sequence>
<dbReference type="NCBIfam" id="TIGR03519">
    <property type="entry name" value="T9SS_PorP_fam"/>
    <property type="match status" value="1"/>
</dbReference>
<reference evidence="2" key="1">
    <citation type="submission" date="2017-04" db="EMBL/GenBank/DDBJ databases">
        <authorList>
            <person name="Varghese N."/>
            <person name="Submissions S."/>
        </authorList>
    </citation>
    <scope>NUCLEOTIDE SEQUENCE [LARGE SCALE GENOMIC DNA]</scope>
    <source>
        <strain evidence="2">DSM 12126</strain>
    </source>
</reference>
<protein>
    <submittedName>
        <fullName evidence="1">Type IX secretion system membrane protein, PorP/SprF family</fullName>
    </submittedName>
</protein>
<gene>
    <name evidence="1" type="ORF">SAMN04488524_4723</name>
</gene>
<dbReference type="AlphaFoldDB" id="A0A1W2EEG3"/>
<dbReference type="Proteomes" id="UP000192756">
    <property type="component" value="Unassembled WGS sequence"/>
</dbReference>
<accession>A0A1W2EEG3</accession>
<dbReference type="OrthoDB" id="1493187at2"/>
<dbReference type="EMBL" id="FWXT01000006">
    <property type="protein sequence ID" value="SMD08150.1"/>
    <property type="molecule type" value="Genomic_DNA"/>
</dbReference>
<name>A0A1W2EEG3_9SPHI</name>
<dbReference type="RefSeq" id="WP_084241502.1">
    <property type="nucleotide sequence ID" value="NZ_FWXT01000006.1"/>
</dbReference>